<dbReference type="InParanoid" id="B9SI50"/>
<dbReference type="AlphaFoldDB" id="B9SI50"/>
<feature type="repeat" description="PPR" evidence="2">
    <location>
        <begin position="114"/>
        <end position="148"/>
    </location>
</feature>
<dbReference type="EMBL" id="EQ973968">
    <property type="protein sequence ID" value="EEF36787.1"/>
    <property type="molecule type" value="Genomic_DNA"/>
</dbReference>
<evidence type="ECO:0000256" key="1">
    <source>
        <dbReference type="ARBA" id="ARBA00022737"/>
    </source>
</evidence>
<feature type="repeat" description="PPR" evidence="2">
    <location>
        <begin position="182"/>
        <end position="216"/>
    </location>
</feature>
<dbReference type="Pfam" id="PF13041">
    <property type="entry name" value="PPR_2"/>
    <property type="match status" value="2"/>
</dbReference>
<reference evidence="4" key="1">
    <citation type="journal article" date="2010" name="Nat. Biotechnol.">
        <title>Draft genome sequence of the oilseed species Ricinus communis.</title>
        <authorList>
            <person name="Chan A.P."/>
            <person name="Crabtree J."/>
            <person name="Zhao Q."/>
            <person name="Lorenzi H."/>
            <person name="Orvis J."/>
            <person name="Puiu D."/>
            <person name="Melake-Berhan A."/>
            <person name="Jones K.M."/>
            <person name="Redman J."/>
            <person name="Chen G."/>
            <person name="Cahoon E.B."/>
            <person name="Gedil M."/>
            <person name="Stanke M."/>
            <person name="Haas B.J."/>
            <person name="Wortman J.R."/>
            <person name="Fraser-Liggett C.M."/>
            <person name="Ravel J."/>
            <person name="Rabinowicz P.D."/>
        </authorList>
    </citation>
    <scope>NUCLEOTIDE SEQUENCE [LARGE SCALE GENOMIC DNA]</scope>
    <source>
        <strain evidence="4">cv. Hale</strain>
    </source>
</reference>
<evidence type="ECO:0000313" key="4">
    <source>
        <dbReference type="Proteomes" id="UP000008311"/>
    </source>
</evidence>
<dbReference type="PROSITE" id="PS51375">
    <property type="entry name" value="PPR"/>
    <property type="match status" value="5"/>
</dbReference>
<dbReference type="InterPro" id="IPR011990">
    <property type="entry name" value="TPR-like_helical_dom_sf"/>
</dbReference>
<feature type="repeat" description="PPR" evidence="2">
    <location>
        <begin position="14"/>
        <end position="48"/>
    </location>
</feature>
<dbReference type="Gene3D" id="1.25.40.10">
    <property type="entry name" value="Tetratricopeptide repeat domain"/>
    <property type="match status" value="3"/>
</dbReference>
<evidence type="ECO:0000256" key="2">
    <source>
        <dbReference type="PROSITE-ProRule" id="PRU00708"/>
    </source>
</evidence>
<dbReference type="FunFam" id="1.25.40.10:FF:000682">
    <property type="entry name" value="Pentatricopeptide repeat-containing protein At3g16610"/>
    <property type="match status" value="1"/>
</dbReference>
<accession>B9SI50</accession>
<sequence>MQNPQSLLMNVKRPLYLWNLMIRSSTKAGLFFQALDIYSSMLQSGVHGNGFTFPLLLKACSNTNSIRDGTKIHSHLIQLGFQHVFVMTTLLDMYSKCYDLASSRKVFDEMPMRSTVSWNSIISAYCRFFLVDEAISMLQKMRLIGFVPTSTTFLCFLPICLLQHGLSIQCCAFKFGLLEGSDIPLTNALLNMYVKHGQVHEARTLFDMMHEKSLISWTTVIGGYVDFGNVREAFSLFNQMRISMRLDFIVFITLISGCAREGNLLLASSVHSLLVKYGCDDKDPIDNLLVTMYSKCGDLISAQRAFDIAREKSLYLWTSMIAAYTHLGYPVQALRLFNTLLGTAIKPNEATLATILSACADLGSLSMGEEIEEYILANGLHSSVQVQTSLIHMFCRCGSLEKAKAVFERLATKDLAAWSSMINGYAIHGMAEEAFSLFHKMQTVEGIKPDAVIYTSILLACSHSGLIEDVFNHEEISGFLMEFHLAEEGSDIAH</sequence>
<dbReference type="GO" id="GO:0003723">
    <property type="term" value="F:RNA binding"/>
    <property type="evidence" value="ECO:0000318"/>
    <property type="project" value="GO_Central"/>
</dbReference>
<dbReference type="InterPro" id="IPR046960">
    <property type="entry name" value="PPR_At4g14850-like_plant"/>
</dbReference>
<proteinExistence type="predicted"/>
<dbReference type="NCBIfam" id="TIGR00756">
    <property type="entry name" value="PPR"/>
    <property type="match status" value="6"/>
</dbReference>
<dbReference type="Proteomes" id="UP000008311">
    <property type="component" value="Unassembled WGS sequence"/>
</dbReference>
<feature type="repeat" description="PPR" evidence="2">
    <location>
        <begin position="313"/>
        <end position="347"/>
    </location>
</feature>
<keyword evidence="4" id="KW-1185">Reference proteome</keyword>
<dbReference type="PANTHER" id="PTHR24015:SF1934">
    <property type="entry name" value="PENTATRICOPEPTIDE REPEAT-CONTAINING PROTEIN"/>
    <property type="match status" value="1"/>
</dbReference>
<dbReference type="FunFam" id="1.25.40.10:FF:000144">
    <property type="entry name" value="Pentatricopeptide repeat-containing protein, mitochondrial"/>
    <property type="match status" value="1"/>
</dbReference>
<keyword evidence="1" id="KW-0677">Repeat</keyword>
<dbReference type="PANTHER" id="PTHR24015">
    <property type="entry name" value="OS07G0578800 PROTEIN-RELATED"/>
    <property type="match status" value="1"/>
</dbReference>
<organism evidence="3 4">
    <name type="scientific">Ricinus communis</name>
    <name type="common">Castor bean</name>
    <dbReference type="NCBI Taxonomy" id="3988"/>
    <lineage>
        <taxon>Eukaryota</taxon>
        <taxon>Viridiplantae</taxon>
        <taxon>Streptophyta</taxon>
        <taxon>Embryophyta</taxon>
        <taxon>Tracheophyta</taxon>
        <taxon>Spermatophyta</taxon>
        <taxon>Magnoliopsida</taxon>
        <taxon>eudicotyledons</taxon>
        <taxon>Gunneridae</taxon>
        <taxon>Pentapetalae</taxon>
        <taxon>rosids</taxon>
        <taxon>fabids</taxon>
        <taxon>Malpighiales</taxon>
        <taxon>Euphorbiaceae</taxon>
        <taxon>Acalyphoideae</taxon>
        <taxon>Acalypheae</taxon>
        <taxon>Ricinus</taxon>
    </lineage>
</organism>
<dbReference type="Pfam" id="PF01535">
    <property type="entry name" value="PPR"/>
    <property type="match status" value="7"/>
</dbReference>
<name>B9SI50_RICCO</name>
<gene>
    <name evidence="3" type="ORF">RCOM_0612730</name>
</gene>
<evidence type="ECO:0000313" key="3">
    <source>
        <dbReference type="EMBL" id="EEF36787.1"/>
    </source>
</evidence>
<dbReference type="GO" id="GO:0009451">
    <property type="term" value="P:RNA modification"/>
    <property type="evidence" value="ECO:0000318"/>
    <property type="project" value="GO_Central"/>
</dbReference>
<dbReference type="eggNOG" id="KOG4197">
    <property type="taxonomic scope" value="Eukaryota"/>
</dbReference>
<dbReference type="InterPro" id="IPR002885">
    <property type="entry name" value="PPR_rpt"/>
</dbReference>
<feature type="repeat" description="PPR" evidence="2">
    <location>
        <begin position="414"/>
        <end position="449"/>
    </location>
</feature>
<dbReference type="FunFam" id="1.25.40.10:FF:000351">
    <property type="entry name" value="Pentatricopeptide repeat-containing protein"/>
    <property type="match status" value="1"/>
</dbReference>
<protein>
    <submittedName>
        <fullName evidence="3">Pentatricopeptide repeat-containing protein, putative</fullName>
    </submittedName>
</protein>